<dbReference type="InterPro" id="IPR001258">
    <property type="entry name" value="NHL_repeat"/>
</dbReference>
<keyword evidence="1" id="KW-0677">Repeat</keyword>
<feature type="repeat" description="NHL" evidence="2">
    <location>
        <begin position="311"/>
        <end position="354"/>
    </location>
</feature>
<dbReference type="Proteomes" id="UP000245125">
    <property type="component" value="Unassembled WGS sequence"/>
</dbReference>
<evidence type="ECO:0000256" key="2">
    <source>
        <dbReference type="PROSITE-ProRule" id="PRU00504"/>
    </source>
</evidence>
<evidence type="ECO:0000256" key="1">
    <source>
        <dbReference type="ARBA" id="ARBA00022737"/>
    </source>
</evidence>
<reference evidence="4" key="1">
    <citation type="submission" date="2018-03" db="EMBL/GenBank/DDBJ databases">
        <authorList>
            <person name="Zecchin S."/>
        </authorList>
    </citation>
    <scope>NUCLEOTIDE SEQUENCE [LARGE SCALE GENOMIC DNA]</scope>
</reference>
<dbReference type="AlphaFoldDB" id="A0A2U3QEE6"/>
<feature type="repeat" description="NHL" evidence="2">
    <location>
        <begin position="267"/>
        <end position="307"/>
    </location>
</feature>
<evidence type="ECO:0000313" key="3">
    <source>
        <dbReference type="EMBL" id="SPP99715.1"/>
    </source>
</evidence>
<dbReference type="SUPFAM" id="SSF101898">
    <property type="entry name" value="NHL repeat"/>
    <property type="match status" value="1"/>
</dbReference>
<dbReference type="Pfam" id="PF17170">
    <property type="entry name" value="DUF5128"/>
    <property type="match status" value="1"/>
</dbReference>
<dbReference type="InterPro" id="IPR050952">
    <property type="entry name" value="TRIM-NHL_E3_ligases"/>
</dbReference>
<organism evidence="3 4">
    <name type="scientific">Candidatus Sulfobium mesophilum</name>
    <dbReference type="NCBI Taxonomy" id="2016548"/>
    <lineage>
        <taxon>Bacteria</taxon>
        <taxon>Pseudomonadati</taxon>
        <taxon>Nitrospirota</taxon>
        <taxon>Nitrospiria</taxon>
        <taxon>Nitrospirales</taxon>
        <taxon>Nitrospiraceae</taxon>
        <taxon>Candidatus Sulfobium</taxon>
    </lineage>
</organism>
<protein>
    <submittedName>
        <fullName evidence="3">Putative NHL repeat containing protein</fullName>
    </submittedName>
</protein>
<gene>
    <name evidence="3" type="ORF">NBG4_110018</name>
</gene>
<proteinExistence type="predicted"/>
<feature type="repeat" description="NHL" evidence="2">
    <location>
        <begin position="217"/>
        <end position="260"/>
    </location>
</feature>
<dbReference type="PROSITE" id="PS51125">
    <property type="entry name" value="NHL"/>
    <property type="match status" value="3"/>
</dbReference>
<dbReference type="EMBL" id="OUUY01000013">
    <property type="protein sequence ID" value="SPP99715.1"/>
    <property type="molecule type" value="Genomic_DNA"/>
</dbReference>
<sequence>MKSLNLVKLFKQLNVLKLSNLLKLLTLVAFISGCASAGHVIIDKEAMDRILWPGPPETPRIKYQWSLSVVSGKQNGGLYELIMGNEGDFADPRSSPKLLRPYSLHVDGDNLYIADTGACRVTVIDMKELKARNITSAGDKEFLAPVAVVAFEGMTYVSDSLLKKVFIFDKDGRLSGELKGTFQRPTALAIDKKRRILYVSDTPAHVVGRFGLTGASLGNLGRNGSDEGEFNFPTHLWVDDQGRLYVTDELNFRIQMFSSEGKFIGMFGAPGDAPQNFQRPKGIATDSDGDVYVVDSVKDTIKIFSRQGELLLFFGQEGRGYGDFYLPSGIFIGADDIIYIADTYNGRVQVFQYMKKK</sequence>
<dbReference type="Pfam" id="PF01436">
    <property type="entry name" value="NHL"/>
    <property type="match status" value="1"/>
</dbReference>
<evidence type="ECO:0000313" key="4">
    <source>
        <dbReference type="Proteomes" id="UP000245125"/>
    </source>
</evidence>
<dbReference type="PROSITE" id="PS51257">
    <property type="entry name" value="PROKAR_LIPOPROTEIN"/>
    <property type="match status" value="1"/>
</dbReference>
<dbReference type="PANTHER" id="PTHR24104">
    <property type="entry name" value="E3 UBIQUITIN-PROTEIN LIGASE NHLRC1-RELATED"/>
    <property type="match status" value="1"/>
</dbReference>
<accession>A0A2U3QEE6</accession>
<dbReference type="GO" id="GO:0008270">
    <property type="term" value="F:zinc ion binding"/>
    <property type="evidence" value="ECO:0007669"/>
    <property type="project" value="UniProtKB-KW"/>
</dbReference>
<keyword evidence="4" id="KW-1185">Reference proteome</keyword>
<dbReference type="Gene3D" id="2.120.10.30">
    <property type="entry name" value="TolB, C-terminal domain"/>
    <property type="match status" value="3"/>
</dbReference>
<dbReference type="InterPro" id="IPR011042">
    <property type="entry name" value="6-blade_b-propeller_TolB-like"/>
</dbReference>
<name>A0A2U3QEE6_9BACT</name>
<dbReference type="PANTHER" id="PTHR24104:SF25">
    <property type="entry name" value="PROTEIN LIN-41"/>
    <property type="match status" value="1"/>
</dbReference>